<feature type="domain" description="ABC transporter" evidence="4">
    <location>
        <begin position="5"/>
        <end position="244"/>
    </location>
</feature>
<dbReference type="GO" id="GO:0016887">
    <property type="term" value="F:ATP hydrolysis activity"/>
    <property type="evidence" value="ECO:0007669"/>
    <property type="project" value="InterPro"/>
</dbReference>
<dbReference type="CDD" id="cd03255">
    <property type="entry name" value="ABC_MJ0796_LolCDE_FtsE"/>
    <property type="match status" value="1"/>
</dbReference>
<dbReference type="InterPro" id="IPR003439">
    <property type="entry name" value="ABC_transporter-like_ATP-bd"/>
</dbReference>
<dbReference type="PANTHER" id="PTHR24220:SF86">
    <property type="entry name" value="ABC TRANSPORTER ABCH.1"/>
    <property type="match status" value="1"/>
</dbReference>
<dbReference type="GO" id="GO:0098796">
    <property type="term" value="C:membrane protein complex"/>
    <property type="evidence" value="ECO:0007669"/>
    <property type="project" value="UniProtKB-ARBA"/>
</dbReference>
<evidence type="ECO:0000313" key="5">
    <source>
        <dbReference type="EMBL" id="SEN39334.1"/>
    </source>
</evidence>
<dbReference type="RefSeq" id="WP_089969647.1">
    <property type="nucleotide sequence ID" value="NZ_FOCQ01000010.1"/>
</dbReference>
<dbReference type="InterPro" id="IPR015854">
    <property type="entry name" value="ABC_transpr_LolD-like"/>
</dbReference>
<dbReference type="GO" id="GO:0005886">
    <property type="term" value="C:plasma membrane"/>
    <property type="evidence" value="ECO:0007669"/>
    <property type="project" value="TreeGrafter"/>
</dbReference>
<proteinExistence type="predicted"/>
<dbReference type="InterPro" id="IPR017911">
    <property type="entry name" value="MacB-like_ATP-bd"/>
</dbReference>
<sequence length="252" mass="28138">MRYILETSKLVKTYKMGRNDYHALKGVDLKVRTGEFVSVMGQSGSGKSTLLNLVSGLDNPTSGSVMLDGMKISQLNDAERTLMRRQKIGFIFQFFNLIPVLNVLENVTLPLMISDKKTRESEAKAKELLKLVGLADKLTAYPAELSGGQQQRVAIARALVTQPALILADEPTGSLDSKNSRDVMMLLKDCQSRMKQTIVTVTHDAEVASYSERVLFMKDGELFDELFLDPDVPRSRRIREITSRIEVMTYGA</sequence>
<evidence type="ECO:0000259" key="4">
    <source>
        <dbReference type="PROSITE" id="PS50893"/>
    </source>
</evidence>
<dbReference type="InterPro" id="IPR003593">
    <property type="entry name" value="AAA+_ATPase"/>
</dbReference>
<dbReference type="OrthoDB" id="9791546at2"/>
<evidence type="ECO:0000256" key="2">
    <source>
        <dbReference type="ARBA" id="ARBA00022741"/>
    </source>
</evidence>
<dbReference type="EMBL" id="FOCQ01000010">
    <property type="protein sequence ID" value="SEN39334.1"/>
    <property type="molecule type" value="Genomic_DNA"/>
</dbReference>
<dbReference type="SUPFAM" id="SSF52540">
    <property type="entry name" value="P-loop containing nucleoside triphosphate hydrolases"/>
    <property type="match status" value="1"/>
</dbReference>
<dbReference type="PROSITE" id="PS50893">
    <property type="entry name" value="ABC_TRANSPORTER_2"/>
    <property type="match status" value="1"/>
</dbReference>
<evidence type="ECO:0000256" key="3">
    <source>
        <dbReference type="ARBA" id="ARBA00022840"/>
    </source>
</evidence>
<protein>
    <submittedName>
        <fullName evidence="5">Putative ABC transport system ATP-binding protein</fullName>
    </submittedName>
</protein>
<dbReference type="PANTHER" id="PTHR24220">
    <property type="entry name" value="IMPORT ATP-BINDING PROTEIN"/>
    <property type="match status" value="1"/>
</dbReference>
<dbReference type="FunFam" id="3.40.50.300:FF:000032">
    <property type="entry name" value="Export ABC transporter ATP-binding protein"/>
    <property type="match status" value="1"/>
</dbReference>
<dbReference type="SMART" id="SM00382">
    <property type="entry name" value="AAA"/>
    <property type="match status" value="1"/>
</dbReference>
<dbReference type="AlphaFoldDB" id="A0A1H8G6F1"/>
<dbReference type="InterPro" id="IPR017871">
    <property type="entry name" value="ABC_transporter-like_CS"/>
</dbReference>
<keyword evidence="3 5" id="KW-0067">ATP-binding</keyword>
<reference evidence="5 6" key="1">
    <citation type="submission" date="2016-10" db="EMBL/GenBank/DDBJ databases">
        <authorList>
            <person name="de Groot N.N."/>
        </authorList>
    </citation>
    <scope>NUCLEOTIDE SEQUENCE [LARGE SCALE GENOMIC DNA]</scope>
    <source>
        <strain evidence="5 6">DSM 46701</strain>
    </source>
</reference>
<dbReference type="STRING" id="1173111.SAMN05444955_11090"/>
<evidence type="ECO:0000256" key="1">
    <source>
        <dbReference type="ARBA" id="ARBA00022448"/>
    </source>
</evidence>
<keyword evidence="2" id="KW-0547">Nucleotide-binding</keyword>
<dbReference type="Proteomes" id="UP000199695">
    <property type="component" value="Unassembled WGS sequence"/>
</dbReference>
<keyword evidence="1" id="KW-0813">Transport</keyword>
<dbReference type="GO" id="GO:0005524">
    <property type="term" value="F:ATP binding"/>
    <property type="evidence" value="ECO:0007669"/>
    <property type="project" value="UniProtKB-KW"/>
</dbReference>
<dbReference type="Gene3D" id="3.40.50.300">
    <property type="entry name" value="P-loop containing nucleotide triphosphate hydrolases"/>
    <property type="match status" value="1"/>
</dbReference>
<dbReference type="Pfam" id="PF00005">
    <property type="entry name" value="ABC_tran"/>
    <property type="match status" value="1"/>
</dbReference>
<dbReference type="InterPro" id="IPR027417">
    <property type="entry name" value="P-loop_NTPase"/>
</dbReference>
<name>A0A1H8G6F1_9BACL</name>
<accession>A0A1H8G6F1</accession>
<dbReference type="GO" id="GO:0022857">
    <property type="term" value="F:transmembrane transporter activity"/>
    <property type="evidence" value="ECO:0007669"/>
    <property type="project" value="TreeGrafter"/>
</dbReference>
<gene>
    <name evidence="5" type="ORF">SAMN05444955_11090</name>
</gene>
<organism evidence="5 6">
    <name type="scientific">Lihuaxuella thermophila</name>
    <dbReference type="NCBI Taxonomy" id="1173111"/>
    <lineage>
        <taxon>Bacteria</taxon>
        <taxon>Bacillati</taxon>
        <taxon>Bacillota</taxon>
        <taxon>Bacilli</taxon>
        <taxon>Bacillales</taxon>
        <taxon>Thermoactinomycetaceae</taxon>
        <taxon>Lihuaxuella</taxon>
    </lineage>
</organism>
<dbReference type="PROSITE" id="PS00211">
    <property type="entry name" value="ABC_TRANSPORTER_1"/>
    <property type="match status" value="1"/>
</dbReference>
<keyword evidence="6" id="KW-1185">Reference proteome</keyword>
<evidence type="ECO:0000313" key="6">
    <source>
        <dbReference type="Proteomes" id="UP000199695"/>
    </source>
</evidence>